<keyword evidence="2" id="KW-1185">Reference proteome</keyword>
<protein>
    <submittedName>
        <fullName evidence="1">Uncharacterized protein</fullName>
    </submittedName>
</protein>
<evidence type="ECO:0000313" key="2">
    <source>
        <dbReference type="Proteomes" id="UP000037035"/>
    </source>
</evidence>
<dbReference type="VEuPathDB" id="FungiDB:VP01_448g7"/>
<gene>
    <name evidence="1" type="ORF">VP01_448g7</name>
</gene>
<name>A0A0L6UP74_9BASI</name>
<reference evidence="1 2" key="1">
    <citation type="submission" date="2015-08" db="EMBL/GenBank/DDBJ databases">
        <title>Next Generation Sequencing and Analysis of the Genome of Puccinia sorghi L Schw, the Causal Agent of Maize Common Rust.</title>
        <authorList>
            <person name="Rochi L."/>
            <person name="Burguener G."/>
            <person name="Darino M."/>
            <person name="Turjanski A."/>
            <person name="Kreff E."/>
            <person name="Dieguez M.J."/>
            <person name="Sacco F."/>
        </authorList>
    </citation>
    <scope>NUCLEOTIDE SEQUENCE [LARGE SCALE GENOMIC DNA]</scope>
    <source>
        <strain evidence="1 2">RO10H11247</strain>
    </source>
</reference>
<organism evidence="1 2">
    <name type="scientific">Puccinia sorghi</name>
    <dbReference type="NCBI Taxonomy" id="27349"/>
    <lineage>
        <taxon>Eukaryota</taxon>
        <taxon>Fungi</taxon>
        <taxon>Dikarya</taxon>
        <taxon>Basidiomycota</taxon>
        <taxon>Pucciniomycotina</taxon>
        <taxon>Pucciniomycetes</taxon>
        <taxon>Pucciniales</taxon>
        <taxon>Pucciniaceae</taxon>
        <taxon>Puccinia</taxon>
    </lineage>
</organism>
<dbReference type="EMBL" id="LAVV01009601">
    <property type="protein sequence ID" value="KNZ50326.1"/>
    <property type="molecule type" value="Genomic_DNA"/>
</dbReference>
<sequence length="92" mass="10363">MFASPVRKPSGAWIWGPGDVAQQLDWLRCIVNLHTQMALQARHCCQYQTEGLGLVYISNLFFFQLAPRLQLYQPCLVHFPAVSAAINTMVAN</sequence>
<comment type="caution">
    <text evidence="1">The sequence shown here is derived from an EMBL/GenBank/DDBJ whole genome shotgun (WGS) entry which is preliminary data.</text>
</comment>
<evidence type="ECO:0000313" key="1">
    <source>
        <dbReference type="EMBL" id="KNZ50326.1"/>
    </source>
</evidence>
<dbReference type="AlphaFoldDB" id="A0A0L6UP74"/>
<proteinExistence type="predicted"/>
<accession>A0A0L6UP74</accession>
<dbReference type="Proteomes" id="UP000037035">
    <property type="component" value="Unassembled WGS sequence"/>
</dbReference>